<dbReference type="Proteomes" id="UP001432222">
    <property type="component" value="Chromosome"/>
</dbReference>
<keyword evidence="2" id="KW-0812">Transmembrane</keyword>
<reference evidence="4" key="1">
    <citation type="submission" date="2022-10" db="EMBL/GenBank/DDBJ databases">
        <title>The complete genomes of actinobacterial strains from the NBC collection.</title>
        <authorList>
            <person name="Joergensen T.S."/>
            <person name="Alvarez Arevalo M."/>
            <person name="Sterndorff E.B."/>
            <person name="Faurdal D."/>
            <person name="Vuksanovic O."/>
            <person name="Mourched A.-S."/>
            <person name="Charusanti P."/>
            <person name="Shaw S."/>
            <person name="Blin K."/>
            <person name="Weber T."/>
        </authorList>
    </citation>
    <scope>NUCLEOTIDE SEQUENCE</scope>
    <source>
        <strain evidence="4">NBC_00222</strain>
    </source>
</reference>
<feature type="region of interest" description="Disordered" evidence="1">
    <location>
        <begin position="1"/>
        <end position="38"/>
    </location>
</feature>
<feature type="transmembrane region" description="Helical" evidence="2">
    <location>
        <begin position="555"/>
        <end position="578"/>
    </location>
</feature>
<name>A0ABZ1TU40_9ACTN</name>
<keyword evidence="5" id="KW-1185">Reference proteome</keyword>
<feature type="transmembrane region" description="Helical" evidence="2">
    <location>
        <begin position="528"/>
        <end position="549"/>
    </location>
</feature>
<dbReference type="InterPro" id="IPR007111">
    <property type="entry name" value="NACHT_NTPase"/>
</dbReference>
<dbReference type="EMBL" id="CP108110">
    <property type="protein sequence ID" value="WUQ81664.1"/>
    <property type="molecule type" value="Genomic_DNA"/>
</dbReference>
<feature type="domain" description="NACHT" evidence="3">
    <location>
        <begin position="230"/>
        <end position="352"/>
    </location>
</feature>
<feature type="transmembrane region" description="Helical" evidence="2">
    <location>
        <begin position="115"/>
        <end position="136"/>
    </location>
</feature>
<evidence type="ECO:0000256" key="1">
    <source>
        <dbReference type="SAM" id="MobiDB-lite"/>
    </source>
</evidence>
<dbReference type="RefSeq" id="WP_328952738.1">
    <property type="nucleotide sequence ID" value="NZ_CP108110.1"/>
</dbReference>
<accession>A0ABZ1TU40</accession>
<evidence type="ECO:0000259" key="3">
    <source>
        <dbReference type="PROSITE" id="PS50837"/>
    </source>
</evidence>
<dbReference type="SUPFAM" id="SSF52540">
    <property type="entry name" value="P-loop containing nucleoside triphosphate hydrolases"/>
    <property type="match status" value="1"/>
</dbReference>
<evidence type="ECO:0000313" key="5">
    <source>
        <dbReference type="Proteomes" id="UP001432222"/>
    </source>
</evidence>
<keyword evidence="2" id="KW-0472">Membrane</keyword>
<feature type="compositionally biased region" description="Basic and acidic residues" evidence="1">
    <location>
        <begin position="10"/>
        <end position="38"/>
    </location>
</feature>
<sequence>MSDQGDGGLDDGRPDEHRDEHRAEHHVTHSTVRDSEVHGHVFQADRITVHMSAAPASGAGSKPGSEHPAGEAHFHVHGTDTTTRLGPSWPLLGSLLALALAAVLALALTRGGVPWAPAARVGVAGVAVAASVAAWLELRAARTRRRRAAVPPERLHAAAEKLARTLGEQYEREEHALRLDDPLPIQVGWSEGDPRVADQWVHVRDDEKRPLDLAGRFDDVAGLFGRLPTGRLVVLGGPGAGKSALVLRLAGRLLADRAPDAAVPVLFPLASWDPRRQQGLWQWAAARIAAEHTDLAPSTAERHTIALELIRTGRILPVLDGFDELPRPAQPEALARLRASLGGPARFVLTSRITQYVAAVELGGAVLDGAAVVQIRPLSVAEVSAYLPRTTRLLRGGDGYATKWDPVLERLRDATGDPPARRLRSVLGTPLMVAMARAAYSGTGADPAELLDPGRFPDRASVEEHLFDRFVPSVYATPLEGLGHAGTEPGPDEAQVRRWAGWLAAHLRDSQSQELSWWRLDEAVPRPVRALGTAAAAALAAVTVTALGVGELPYVHLRVGLVFALLAALAVVSEWVVVAPEGLPAPHRLPTGPEYRQLLRERLVRGFSQYRYGWLLLVAAGTAAGLRWPWLTPWLLSAGTAVVTWAAVMGALYPARRPADPAAVADPPALVRADRGASLVTGVLTALSGHDGQTAVRTALKAPPFLLLAWVLSGGGAAVDLRDLVRTLAGTVLATAVYGVALSAWGRYTVARCWLAVTGKLPFRLMPFLQEAHRHGLLRQSGGSYRFRHIELRNRLAGPRPTPAARPTGRRPAFLGRVWAASRSAPAAAATAGLLFVMQIGTMNAVGAPGPYLALPNACALLSAEVLKPVMTTPVVWQPSPDTCHAIDDAPFAPATRVSLTTHLEGPGRGDSALVKARTGYGSWLRTTLAPAQRIDRRPYRIRLPRPDTKASSAHAVVGNVYLHLYYEEEFGGDERTPAAAEALLGEVRRRASLGPAPAPGSPSFDALAARKPPAGSRFTAYHDVAPQAVAGETWSPADPSYLWAFDALPFVVRAPSAMDCIYEWRTGPDVTRFHCGYDRRGGSGSHFALVVELRRCATRCTRQDLAALAATPAWSGLGPWAWHDAWALRSEAATGPVYRLNLLRAFAKGDASYLVGVRGTVSPGRAATLQKVVNDVYTQTGGRPTG</sequence>
<organism evidence="4 5">
    <name type="scientific">Kitasatospora purpeofusca</name>
    <dbReference type="NCBI Taxonomy" id="67352"/>
    <lineage>
        <taxon>Bacteria</taxon>
        <taxon>Bacillati</taxon>
        <taxon>Actinomycetota</taxon>
        <taxon>Actinomycetes</taxon>
        <taxon>Kitasatosporales</taxon>
        <taxon>Streptomycetaceae</taxon>
        <taxon>Kitasatospora</taxon>
    </lineage>
</organism>
<keyword evidence="2" id="KW-1133">Transmembrane helix</keyword>
<feature type="transmembrane region" description="Helical" evidence="2">
    <location>
        <begin position="610"/>
        <end position="628"/>
    </location>
</feature>
<dbReference type="Pfam" id="PF05729">
    <property type="entry name" value="NACHT"/>
    <property type="match status" value="1"/>
</dbReference>
<gene>
    <name evidence="4" type="ORF">OHA16_01010</name>
</gene>
<feature type="transmembrane region" description="Helical" evidence="2">
    <location>
        <begin position="634"/>
        <end position="653"/>
    </location>
</feature>
<evidence type="ECO:0000313" key="4">
    <source>
        <dbReference type="EMBL" id="WUQ81664.1"/>
    </source>
</evidence>
<dbReference type="PROSITE" id="PS50837">
    <property type="entry name" value="NACHT"/>
    <property type="match status" value="1"/>
</dbReference>
<dbReference type="Gene3D" id="3.40.50.300">
    <property type="entry name" value="P-loop containing nucleotide triphosphate hydrolases"/>
    <property type="match status" value="1"/>
</dbReference>
<evidence type="ECO:0000256" key="2">
    <source>
        <dbReference type="SAM" id="Phobius"/>
    </source>
</evidence>
<dbReference type="InterPro" id="IPR027417">
    <property type="entry name" value="P-loop_NTPase"/>
</dbReference>
<protein>
    <submittedName>
        <fullName evidence="4">NACHT domain-containing protein</fullName>
    </submittedName>
</protein>
<feature type="transmembrane region" description="Helical" evidence="2">
    <location>
        <begin position="89"/>
        <end position="109"/>
    </location>
</feature>
<proteinExistence type="predicted"/>